<evidence type="ECO:0000256" key="3">
    <source>
        <dbReference type="ARBA" id="ARBA00022801"/>
    </source>
</evidence>
<protein>
    <submittedName>
        <fullName evidence="5">Glycosyl hydrolase</fullName>
    </submittedName>
</protein>
<evidence type="ECO:0000256" key="1">
    <source>
        <dbReference type="ARBA" id="ARBA00005336"/>
    </source>
</evidence>
<dbReference type="SMART" id="SM01217">
    <property type="entry name" value="Fn3_like"/>
    <property type="match status" value="1"/>
</dbReference>
<dbReference type="Gene3D" id="3.40.50.1700">
    <property type="entry name" value="Glycoside hydrolase family 3 C-terminal domain"/>
    <property type="match status" value="2"/>
</dbReference>
<organism evidence="5 6">
    <name type="scientific">Mucilaginibacter robiniae</name>
    <dbReference type="NCBI Taxonomy" id="2728022"/>
    <lineage>
        <taxon>Bacteria</taxon>
        <taxon>Pseudomonadati</taxon>
        <taxon>Bacteroidota</taxon>
        <taxon>Sphingobacteriia</taxon>
        <taxon>Sphingobacteriales</taxon>
        <taxon>Sphingobacteriaceae</taxon>
        <taxon>Mucilaginibacter</taxon>
    </lineage>
</organism>
<dbReference type="Proteomes" id="UP000503278">
    <property type="component" value="Chromosome"/>
</dbReference>
<dbReference type="InterPro" id="IPR036881">
    <property type="entry name" value="Glyco_hydro_3_C_sf"/>
</dbReference>
<dbReference type="GO" id="GO:0046556">
    <property type="term" value="F:alpha-L-arabinofuranosidase activity"/>
    <property type="evidence" value="ECO:0007669"/>
    <property type="project" value="TreeGrafter"/>
</dbReference>
<dbReference type="PANTHER" id="PTHR42721:SF3">
    <property type="entry name" value="BETA-D-XYLOSIDASE 5-RELATED"/>
    <property type="match status" value="1"/>
</dbReference>
<dbReference type="SMART" id="SM00758">
    <property type="entry name" value="PA14"/>
    <property type="match status" value="1"/>
</dbReference>
<dbReference type="Gene3D" id="3.20.20.300">
    <property type="entry name" value="Glycoside hydrolase, family 3, N-terminal domain"/>
    <property type="match status" value="1"/>
</dbReference>
<dbReference type="InterPro" id="IPR002772">
    <property type="entry name" value="Glyco_hydro_3_C"/>
</dbReference>
<accession>A0A7L5E3G9</accession>
<dbReference type="Pfam" id="PF01915">
    <property type="entry name" value="Glyco_hydro_3_C"/>
    <property type="match status" value="1"/>
</dbReference>
<dbReference type="InterPro" id="IPR026891">
    <property type="entry name" value="Fn3-like"/>
</dbReference>
<dbReference type="GO" id="GO:0045493">
    <property type="term" value="P:xylan catabolic process"/>
    <property type="evidence" value="ECO:0007669"/>
    <property type="project" value="InterPro"/>
</dbReference>
<keyword evidence="6" id="KW-1185">Reference proteome</keyword>
<dbReference type="EMBL" id="CP051682">
    <property type="protein sequence ID" value="QJD97902.1"/>
    <property type="molecule type" value="Genomic_DNA"/>
</dbReference>
<sequence>MKKKLKLLLFGIALLTICASYVPIKPKSNYLYRFQNPALTIEQRVNDLVSRLTLQEKVAQMLNSAPAVERLGIPAYNWWNESLHGIARTPFKVTVYPQAIGMAATFDVNSLHQMAEYTADEGRAIYNESIKKNQRGIYLGLTYWTPNINIFRDPRWGRGQETYGEDPFLTASMGKAFVTGLQGTDPVYLKAAACAKHYAVHSGPEPLRHEFNIDVNDYDLWDTYLPAFRELVVNAKVAGVMCAYNAFRGQPCCGSDILLTDILRNQWKFTGYMTSDCGAIDDFYQKHKTHTDAEKASVDAVLHGTDVECGNVSYLSLYKAVQDHLITEQQIDVSLKRLFTIRFRLGLFDPIGSNKYDKITTAALEAPEHKAHALKMARQSIVLLKNQNNTLPLSKILKKIAVIGPNADNANSVLGNYNGFPSEISTPYKAIKAKLSNNADVFCDQAINYTSASYTRNIDLGEVGRVDGHKGFKAEYYQNGDLSGTPAATRIESAINYIWREGTFVTGNVSQKNFSASWTTNYTAPSTDEITFELSGNKPYKLVIDGQERTLSGEPDGMGVKSYVLSTVQGKTYHIKLEYRQTEGRATFNFKAGVAIKADLNVIAQRVKDADAIVFVGGISPQLEGEEMRVNYEGFSGGDRTSIQLPKVQTDLLKALKQTGKPVIFVIMTGSAIAIPWEAENTSAILNAWYGGQSGGTAIADVLFGDYNPAGRLPVTFYKSDDDLSKFDDYSMNNRTYRYFTDKPLYGFGYGLSYTTFKYSQLTLPSAVDGNKAVPVTFKVTNNGSRDGEEVVELYVSHPNSPMKTAIRALKGFKRIYLKAGESRSLTFNLSPQDLSITSKDGITKELPGKIMVSVGGSQPDTQTRLTQKTIERSFTIKS</sequence>
<dbReference type="InterPro" id="IPR013783">
    <property type="entry name" value="Ig-like_fold"/>
</dbReference>
<dbReference type="InterPro" id="IPR036962">
    <property type="entry name" value="Glyco_hydro_3_N_sf"/>
</dbReference>
<proteinExistence type="inferred from homology"/>
<comment type="similarity">
    <text evidence="1">Belongs to the glycosyl hydrolase 3 family.</text>
</comment>
<evidence type="ECO:0000256" key="2">
    <source>
        <dbReference type="ARBA" id="ARBA00022729"/>
    </source>
</evidence>
<feature type="domain" description="PA14" evidence="4">
    <location>
        <begin position="467"/>
        <end position="607"/>
    </location>
</feature>
<dbReference type="PROSITE" id="PS51820">
    <property type="entry name" value="PA14"/>
    <property type="match status" value="1"/>
</dbReference>
<evidence type="ECO:0000313" key="6">
    <source>
        <dbReference type="Proteomes" id="UP000503278"/>
    </source>
</evidence>
<dbReference type="RefSeq" id="WP_169610488.1">
    <property type="nucleotide sequence ID" value="NZ_CP051682.1"/>
</dbReference>
<keyword evidence="2" id="KW-0732">Signal</keyword>
<keyword evidence="3 5" id="KW-0378">Hydrolase</keyword>
<dbReference type="InterPro" id="IPR017853">
    <property type="entry name" value="GH"/>
</dbReference>
<gene>
    <name evidence="5" type="ORF">HH214_19475</name>
</gene>
<dbReference type="InterPro" id="IPR044993">
    <property type="entry name" value="BXL"/>
</dbReference>
<dbReference type="Pfam" id="PF00933">
    <property type="entry name" value="Glyco_hydro_3"/>
    <property type="match status" value="1"/>
</dbReference>
<reference evidence="5 6" key="1">
    <citation type="submission" date="2020-04" db="EMBL/GenBank/DDBJ databases">
        <title>Genome sequencing of novel species.</title>
        <authorList>
            <person name="Heo J."/>
            <person name="Kim S.-J."/>
            <person name="Kim J.-S."/>
            <person name="Hong S.-B."/>
            <person name="Kwon S.-W."/>
        </authorList>
    </citation>
    <scope>NUCLEOTIDE SEQUENCE [LARGE SCALE GENOMIC DNA]</scope>
    <source>
        <strain evidence="5 6">F39-2</strain>
    </source>
</reference>
<evidence type="ECO:0000259" key="4">
    <source>
        <dbReference type="PROSITE" id="PS51820"/>
    </source>
</evidence>
<dbReference type="KEGG" id="mrob:HH214_19475"/>
<dbReference type="AlphaFoldDB" id="A0A7L5E3G9"/>
<dbReference type="InterPro" id="IPR037524">
    <property type="entry name" value="PA14/GLEYA"/>
</dbReference>
<dbReference type="Pfam" id="PF14310">
    <property type="entry name" value="Fn3-like"/>
    <property type="match status" value="1"/>
</dbReference>
<dbReference type="Pfam" id="PF07691">
    <property type="entry name" value="PA14"/>
    <property type="match status" value="1"/>
</dbReference>
<name>A0A7L5E3G9_9SPHI</name>
<dbReference type="InterPro" id="IPR001764">
    <property type="entry name" value="Glyco_hydro_3_N"/>
</dbReference>
<dbReference type="InterPro" id="IPR011658">
    <property type="entry name" value="PA14_dom"/>
</dbReference>
<dbReference type="PRINTS" id="PR00133">
    <property type="entry name" value="GLHYDRLASE3"/>
</dbReference>
<dbReference type="Gene3D" id="2.60.40.10">
    <property type="entry name" value="Immunoglobulins"/>
    <property type="match status" value="1"/>
</dbReference>
<dbReference type="SUPFAM" id="SSF51445">
    <property type="entry name" value="(Trans)glycosidases"/>
    <property type="match status" value="1"/>
</dbReference>
<dbReference type="GO" id="GO:0031222">
    <property type="term" value="P:arabinan catabolic process"/>
    <property type="evidence" value="ECO:0007669"/>
    <property type="project" value="TreeGrafter"/>
</dbReference>
<evidence type="ECO:0000313" key="5">
    <source>
        <dbReference type="EMBL" id="QJD97902.1"/>
    </source>
</evidence>
<dbReference type="PANTHER" id="PTHR42721">
    <property type="entry name" value="SUGAR HYDROLASE-RELATED"/>
    <property type="match status" value="1"/>
</dbReference>
<dbReference type="GO" id="GO:0009044">
    <property type="term" value="F:xylan 1,4-beta-xylosidase activity"/>
    <property type="evidence" value="ECO:0007669"/>
    <property type="project" value="InterPro"/>
</dbReference>
<dbReference type="SUPFAM" id="SSF52279">
    <property type="entry name" value="Beta-D-glucan exohydrolase, C-terminal domain"/>
    <property type="match status" value="1"/>
</dbReference>